<dbReference type="Pfam" id="PF00590">
    <property type="entry name" value="TP_methylase"/>
    <property type="match status" value="1"/>
</dbReference>
<dbReference type="GO" id="GO:0046026">
    <property type="term" value="F:precorrin-4 C11-methyltransferase activity"/>
    <property type="evidence" value="ECO:0007669"/>
    <property type="project" value="InterPro"/>
</dbReference>
<evidence type="ECO:0000256" key="1">
    <source>
        <dbReference type="ARBA" id="ARBA00004953"/>
    </source>
</evidence>
<keyword evidence="5 7" id="KW-0808">Transferase</keyword>
<keyword evidence="3" id="KW-0169">Cobalamin biosynthesis</keyword>
<dbReference type="PANTHER" id="PTHR45790:SF4">
    <property type="entry name" value="COBALT-PRECORRIN-4 C(11)-METHYLTRANSFERASE"/>
    <property type="match status" value="1"/>
</dbReference>
<gene>
    <name evidence="9" type="ORF">BC793_102614</name>
</gene>
<keyword evidence="6" id="KW-0949">S-adenosyl-L-methionine</keyword>
<dbReference type="InterPro" id="IPR006362">
    <property type="entry name" value="Cbl_synth_CobM/CibF"/>
</dbReference>
<feature type="domain" description="Tetrapyrrole methylase" evidence="8">
    <location>
        <begin position="16"/>
        <end position="222"/>
    </location>
</feature>
<evidence type="ECO:0000256" key="5">
    <source>
        <dbReference type="ARBA" id="ARBA00022679"/>
    </source>
</evidence>
<name>A0A316FS28_9ACTN</name>
<reference evidence="9 10" key="1">
    <citation type="submission" date="2018-05" db="EMBL/GenBank/DDBJ databases">
        <title>Genomic Encyclopedia of Archaeal and Bacterial Type Strains, Phase II (KMG-II): from individual species to whole genera.</title>
        <authorList>
            <person name="Goeker M."/>
        </authorList>
    </citation>
    <scope>NUCLEOTIDE SEQUENCE [LARGE SCALE GENOMIC DNA]</scope>
    <source>
        <strain evidence="9 10">DSM 45184</strain>
    </source>
</reference>
<dbReference type="GO" id="GO:0009236">
    <property type="term" value="P:cobalamin biosynthetic process"/>
    <property type="evidence" value="ECO:0007669"/>
    <property type="project" value="UniProtKB-UniPathway"/>
</dbReference>
<dbReference type="NCBIfam" id="TIGR01465">
    <property type="entry name" value="cobM_cbiF"/>
    <property type="match status" value="1"/>
</dbReference>
<evidence type="ECO:0000256" key="6">
    <source>
        <dbReference type="ARBA" id="ARBA00022691"/>
    </source>
</evidence>
<evidence type="ECO:0000313" key="10">
    <source>
        <dbReference type="Proteomes" id="UP000245697"/>
    </source>
</evidence>
<evidence type="ECO:0000256" key="2">
    <source>
        <dbReference type="ARBA" id="ARBA00005879"/>
    </source>
</evidence>
<evidence type="ECO:0000256" key="7">
    <source>
        <dbReference type="RuleBase" id="RU003960"/>
    </source>
</evidence>
<evidence type="ECO:0000256" key="3">
    <source>
        <dbReference type="ARBA" id="ARBA00022573"/>
    </source>
</evidence>
<dbReference type="InterPro" id="IPR035996">
    <property type="entry name" value="4pyrrol_Methylase_sf"/>
</dbReference>
<dbReference type="PROSITE" id="PS00839">
    <property type="entry name" value="SUMT_1"/>
    <property type="match status" value="1"/>
</dbReference>
<keyword evidence="4 7" id="KW-0489">Methyltransferase</keyword>
<comment type="pathway">
    <text evidence="1">Cofactor biosynthesis; adenosylcobalamin biosynthesis.</text>
</comment>
<protein>
    <submittedName>
        <fullName evidence="9">Precorrin-4/cobalt-precorrin-4 C11-methyltransferase</fullName>
    </submittedName>
</protein>
<dbReference type="InterPro" id="IPR003043">
    <property type="entry name" value="Uropor_MeTrfase_CS"/>
</dbReference>
<organism evidence="9 10">
    <name type="scientific">Actinoplanes xinjiangensis</name>
    <dbReference type="NCBI Taxonomy" id="512350"/>
    <lineage>
        <taxon>Bacteria</taxon>
        <taxon>Bacillati</taxon>
        <taxon>Actinomycetota</taxon>
        <taxon>Actinomycetes</taxon>
        <taxon>Micromonosporales</taxon>
        <taxon>Micromonosporaceae</taxon>
        <taxon>Actinoplanes</taxon>
    </lineage>
</organism>
<accession>A0A316FS28</accession>
<dbReference type="CDD" id="cd11641">
    <property type="entry name" value="Precorrin-4_C11-MT"/>
    <property type="match status" value="1"/>
</dbReference>
<dbReference type="UniPathway" id="UPA00148"/>
<dbReference type="Gene3D" id="3.40.1010.10">
    <property type="entry name" value="Cobalt-precorrin-4 Transmethylase, Domain 1"/>
    <property type="match status" value="1"/>
</dbReference>
<dbReference type="PANTHER" id="PTHR45790">
    <property type="entry name" value="SIROHEME SYNTHASE-RELATED"/>
    <property type="match status" value="1"/>
</dbReference>
<proteinExistence type="inferred from homology"/>
<dbReference type="InterPro" id="IPR014777">
    <property type="entry name" value="4pyrrole_Mease_sub1"/>
</dbReference>
<keyword evidence="10" id="KW-1185">Reference proteome</keyword>
<evidence type="ECO:0000259" key="8">
    <source>
        <dbReference type="Pfam" id="PF00590"/>
    </source>
</evidence>
<dbReference type="InterPro" id="IPR014776">
    <property type="entry name" value="4pyrrole_Mease_sub2"/>
</dbReference>
<comment type="caution">
    <text evidence="9">The sequence shown here is derived from an EMBL/GenBank/DDBJ whole genome shotgun (WGS) entry which is preliminary data.</text>
</comment>
<dbReference type="AlphaFoldDB" id="A0A316FS28"/>
<evidence type="ECO:0000313" key="9">
    <source>
        <dbReference type="EMBL" id="PWK51578.1"/>
    </source>
</evidence>
<comment type="similarity">
    <text evidence="2 7">Belongs to the precorrin methyltransferase family.</text>
</comment>
<dbReference type="Gene3D" id="3.30.950.10">
    <property type="entry name" value="Methyltransferase, Cobalt-precorrin-4 Transmethylase, Domain 2"/>
    <property type="match status" value="1"/>
</dbReference>
<dbReference type="Proteomes" id="UP000245697">
    <property type="component" value="Unassembled WGS sequence"/>
</dbReference>
<sequence>MALVHARDDLGGEPVTVHFIGAGPGAADLITLRGHRLIAAAPVCLYAGSLVPAGLLDACPPGARKVDTANLTLDEIIAEMVAAHTAGVDVARLHSGDPSVFSAVAEQMRRLDAAGVPYDVTPGVPAFAAAAAALARELTVPEVAQTVILTRTAERATAMPPGEDLATLGASRATMILHLAVQRIDAVVAELTGNYGADCPVAVVARASRPDELILRGTLADIVGKVKDAGVRRTAVIVVGAALTAGQFPDSHLYSADRCRSGDDDHHPGPAVP</sequence>
<dbReference type="EMBL" id="QGGR01000002">
    <property type="protein sequence ID" value="PWK51578.1"/>
    <property type="molecule type" value="Genomic_DNA"/>
</dbReference>
<evidence type="ECO:0000256" key="4">
    <source>
        <dbReference type="ARBA" id="ARBA00022603"/>
    </source>
</evidence>
<dbReference type="SUPFAM" id="SSF53790">
    <property type="entry name" value="Tetrapyrrole methylase"/>
    <property type="match status" value="1"/>
</dbReference>
<dbReference type="GO" id="GO:0032259">
    <property type="term" value="P:methylation"/>
    <property type="evidence" value="ECO:0007669"/>
    <property type="project" value="UniProtKB-KW"/>
</dbReference>
<dbReference type="InterPro" id="IPR000878">
    <property type="entry name" value="4pyrrol_Mease"/>
</dbReference>
<dbReference type="PROSITE" id="PS00840">
    <property type="entry name" value="SUMT_2"/>
    <property type="match status" value="1"/>
</dbReference>
<dbReference type="InterPro" id="IPR050161">
    <property type="entry name" value="Siro_Cobalamin_biosynth"/>
</dbReference>